<evidence type="ECO:0000256" key="1">
    <source>
        <dbReference type="SAM" id="SignalP"/>
    </source>
</evidence>
<keyword evidence="3" id="KW-1185">Reference proteome</keyword>
<sequence>MRSLKSYTLVVLTLIVLLFTSLTTIALAAPTVSPITDLITRSATIIFNATTVLDNSSQNLNARDDLTIAVQQGDPDNGETIRPESKVSFLTCKPRKDTRYMCSLAGIQKSDTKEVSIIIYDHNCNRVGGSWKADRGPASLAYTNNGDKHGVDLFSSALIWNVLLYMEEEWAPYSWLNKEMRIQYGSYDNFPFQGRSGDYPAKWRDMQRSQSKLFKDTYYDFFRVPFSCPGEFS</sequence>
<feature type="chain" id="PRO_5009447029" evidence="1">
    <location>
        <begin position="29"/>
        <end position="233"/>
    </location>
</feature>
<evidence type="ECO:0000313" key="2">
    <source>
        <dbReference type="EMBL" id="CZT09800.1"/>
    </source>
</evidence>
<feature type="signal peptide" evidence="1">
    <location>
        <begin position="1"/>
        <end position="28"/>
    </location>
</feature>
<gene>
    <name evidence="2" type="ORF">RAG0_14436</name>
</gene>
<dbReference type="Proteomes" id="UP000178912">
    <property type="component" value="Unassembled WGS sequence"/>
</dbReference>
<organism evidence="2 3">
    <name type="scientific">Rhynchosporium agropyri</name>
    <dbReference type="NCBI Taxonomy" id="914238"/>
    <lineage>
        <taxon>Eukaryota</taxon>
        <taxon>Fungi</taxon>
        <taxon>Dikarya</taxon>
        <taxon>Ascomycota</taxon>
        <taxon>Pezizomycotina</taxon>
        <taxon>Leotiomycetes</taxon>
        <taxon>Helotiales</taxon>
        <taxon>Ploettnerulaceae</taxon>
        <taxon>Rhynchosporium</taxon>
    </lineage>
</organism>
<evidence type="ECO:0000313" key="3">
    <source>
        <dbReference type="Proteomes" id="UP000178912"/>
    </source>
</evidence>
<keyword evidence="1" id="KW-0732">Signal</keyword>
<protein>
    <submittedName>
        <fullName evidence="2">Uncharacterized protein</fullName>
    </submittedName>
</protein>
<accession>A0A1E1LGY1</accession>
<dbReference type="AlphaFoldDB" id="A0A1E1LGY1"/>
<name>A0A1E1LGY1_9HELO</name>
<proteinExistence type="predicted"/>
<reference evidence="3" key="1">
    <citation type="submission" date="2016-03" db="EMBL/GenBank/DDBJ databases">
        <authorList>
            <person name="Guldener U."/>
        </authorList>
    </citation>
    <scope>NUCLEOTIDE SEQUENCE [LARGE SCALE GENOMIC DNA]</scope>
    <source>
        <strain evidence="3">04CH-RAC-A.6.1</strain>
    </source>
</reference>
<dbReference type="OrthoDB" id="3528283at2759"/>
<dbReference type="EMBL" id="FJUX01000120">
    <property type="protein sequence ID" value="CZT09800.1"/>
    <property type="molecule type" value="Genomic_DNA"/>
</dbReference>